<reference evidence="2 3" key="1">
    <citation type="journal article" date="2013" name="Curr. Biol.">
        <title>The Genome of the Foraminiferan Reticulomyxa filosa.</title>
        <authorList>
            <person name="Glockner G."/>
            <person name="Hulsmann N."/>
            <person name="Schleicher M."/>
            <person name="Noegel A.A."/>
            <person name="Eichinger L."/>
            <person name="Gallinger C."/>
            <person name="Pawlowski J."/>
            <person name="Sierra R."/>
            <person name="Euteneuer U."/>
            <person name="Pillet L."/>
            <person name="Moustafa A."/>
            <person name="Platzer M."/>
            <person name="Groth M."/>
            <person name="Szafranski K."/>
            <person name="Schliwa M."/>
        </authorList>
    </citation>
    <scope>NUCLEOTIDE SEQUENCE [LARGE SCALE GENOMIC DNA]</scope>
</reference>
<organism evidence="2 3">
    <name type="scientific">Reticulomyxa filosa</name>
    <dbReference type="NCBI Taxonomy" id="46433"/>
    <lineage>
        <taxon>Eukaryota</taxon>
        <taxon>Sar</taxon>
        <taxon>Rhizaria</taxon>
        <taxon>Retaria</taxon>
        <taxon>Foraminifera</taxon>
        <taxon>Monothalamids</taxon>
        <taxon>Reticulomyxidae</taxon>
        <taxon>Reticulomyxa</taxon>
    </lineage>
</organism>
<name>X6M3J8_RETFI</name>
<feature type="region of interest" description="Disordered" evidence="1">
    <location>
        <begin position="187"/>
        <end position="216"/>
    </location>
</feature>
<gene>
    <name evidence="2" type="ORF">RFI_28838</name>
</gene>
<dbReference type="AlphaFoldDB" id="X6M3J8"/>
<sequence>NNNNNNNNAGYGGGGRGRGGAEVEEDPHAMYDDHDRADLDDGEIPANVAPLIDENEEILPINPLDDDDPNLFMLDQDMATSRVAVTIPAQVKVIDNNRNHNNMDVEIEQEVEDKFVGASSTNEESNTAYPLHAKSGKTTEDKGTDELVSNKVWQTVKHGMVEALDEQHHRRQSTRLLLDSLRPTIEHNQQSSRTDNNINGNNNNNSNNINNNINNT</sequence>
<protein>
    <submittedName>
        <fullName evidence="2">Uncharacterized protein</fullName>
    </submittedName>
</protein>
<feature type="compositionally biased region" description="Gly residues" evidence="1">
    <location>
        <begin position="10"/>
        <end position="20"/>
    </location>
</feature>
<feature type="non-terminal residue" evidence="2">
    <location>
        <position position="1"/>
    </location>
</feature>
<evidence type="ECO:0000313" key="2">
    <source>
        <dbReference type="EMBL" id="ETO08548.1"/>
    </source>
</evidence>
<dbReference type="EMBL" id="ASPP01024892">
    <property type="protein sequence ID" value="ETO08548.1"/>
    <property type="molecule type" value="Genomic_DNA"/>
</dbReference>
<evidence type="ECO:0000313" key="3">
    <source>
        <dbReference type="Proteomes" id="UP000023152"/>
    </source>
</evidence>
<proteinExistence type="predicted"/>
<dbReference type="PANTHER" id="PTHR20916:SF18">
    <property type="entry name" value="IPT_TIG DOMAIN-CONTAINING PROTEIN"/>
    <property type="match status" value="1"/>
</dbReference>
<comment type="caution">
    <text evidence="2">The sequence shown here is derived from an EMBL/GenBank/DDBJ whole genome shotgun (WGS) entry which is preliminary data.</text>
</comment>
<feature type="region of interest" description="Disordered" evidence="1">
    <location>
        <begin position="1"/>
        <end position="33"/>
    </location>
</feature>
<feature type="compositionally biased region" description="Low complexity" evidence="1">
    <location>
        <begin position="196"/>
        <end position="216"/>
    </location>
</feature>
<keyword evidence="3" id="KW-1185">Reference proteome</keyword>
<dbReference type="Proteomes" id="UP000023152">
    <property type="component" value="Unassembled WGS sequence"/>
</dbReference>
<accession>X6M3J8</accession>
<evidence type="ECO:0000256" key="1">
    <source>
        <dbReference type="SAM" id="MobiDB-lite"/>
    </source>
</evidence>
<dbReference type="PANTHER" id="PTHR20916">
    <property type="entry name" value="CYSTEINE AND GLYCINE-RICH PROTEIN 2 BINDING PROTEIN"/>
    <property type="match status" value="1"/>
</dbReference>